<name>A0ABV5EYW8_9FLAO</name>
<dbReference type="SUPFAM" id="SSF51445">
    <property type="entry name" value="(Trans)glycosidases"/>
    <property type="match status" value="1"/>
</dbReference>
<dbReference type="Gene3D" id="3.20.20.80">
    <property type="entry name" value="Glycosidases"/>
    <property type="match status" value="1"/>
</dbReference>
<gene>
    <name evidence="5" type="ORF">ACFFVB_04745</name>
</gene>
<dbReference type="InterPro" id="IPR001360">
    <property type="entry name" value="Glyco_hydro_1"/>
</dbReference>
<dbReference type="RefSeq" id="WP_382381567.1">
    <property type="nucleotide sequence ID" value="NZ_JBHMEZ010000003.1"/>
</dbReference>
<evidence type="ECO:0000256" key="2">
    <source>
        <dbReference type="ARBA" id="ARBA00022801"/>
    </source>
</evidence>
<accession>A0ABV5EYW8</accession>
<dbReference type="Proteomes" id="UP001589605">
    <property type="component" value="Unassembled WGS sequence"/>
</dbReference>
<evidence type="ECO:0000313" key="6">
    <source>
        <dbReference type="Proteomes" id="UP001589605"/>
    </source>
</evidence>
<sequence length="442" mass="50947">MKSKHFPKSFKWGTAISSYQNEGEYNTHGKGPSIWDTFTNRKAFKKGNGNTATDFYNNYKEDLLKVKALNLNCFRFSISWSRIFPLGVGDVNPEGISFYHNIIDRCLELDIEPWVTLYHWDLPQALQDQGGWTNREILNWFETYVEFCSKEYGSKVKTWIILNEPMSFVGLGYFLGMHAPGKKGLKNFLPAAHHVTLCQSLGGRIVRKNVKDAVIGTTFSCSHVTPLNRRVIHKKAAVRIDALVNRFFIEPALGLGYPMDAIPGLNRIEKYILPGDEDLMPFDFDFIGIQYYFKIVAKFSLLPPVLFASEVPAVKRGVNINAMNLEIYPKGLYKVLEKFNAYPGIKNIYITESGVCFEDELIEGKVNDKNRISYFKRTFKYTLKAIEQNIPVKGYFIWTLVDNFEWAEGTKPRFGIIYTDFKTQKRTIKKSGLWIKRFLSKR</sequence>
<keyword evidence="2 5" id="KW-0378">Hydrolase</keyword>
<dbReference type="PRINTS" id="PR00131">
    <property type="entry name" value="GLHYDRLASE1"/>
</dbReference>
<comment type="similarity">
    <text evidence="1 4">Belongs to the glycosyl hydrolase 1 family.</text>
</comment>
<dbReference type="EMBL" id="JBHMEZ010000003">
    <property type="protein sequence ID" value="MFB9052381.1"/>
    <property type="molecule type" value="Genomic_DNA"/>
</dbReference>
<keyword evidence="3 5" id="KW-0326">Glycosidase</keyword>
<organism evidence="5 6">
    <name type="scientific">Formosa undariae</name>
    <dbReference type="NCBI Taxonomy" id="1325436"/>
    <lineage>
        <taxon>Bacteria</taxon>
        <taxon>Pseudomonadati</taxon>
        <taxon>Bacteroidota</taxon>
        <taxon>Flavobacteriia</taxon>
        <taxon>Flavobacteriales</taxon>
        <taxon>Flavobacteriaceae</taxon>
        <taxon>Formosa</taxon>
    </lineage>
</organism>
<dbReference type="PANTHER" id="PTHR10353">
    <property type="entry name" value="GLYCOSYL HYDROLASE"/>
    <property type="match status" value="1"/>
</dbReference>
<dbReference type="GO" id="GO:0016798">
    <property type="term" value="F:hydrolase activity, acting on glycosyl bonds"/>
    <property type="evidence" value="ECO:0007669"/>
    <property type="project" value="UniProtKB-KW"/>
</dbReference>
<dbReference type="InterPro" id="IPR017853">
    <property type="entry name" value="GH"/>
</dbReference>
<comment type="caution">
    <text evidence="5">The sequence shown here is derived from an EMBL/GenBank/DDBJ whole genome shotgun (WGS) entry which is preliminary data.</text>
</comment>
<evidence type="ECO:0000256" key="4">
    <source>
        <dbReference type="RuleBase" id="RU003690"/>
    </source>
</evidence>
<evidence type="ECO:0000256" key="1">
    <source>
        <dbReference type="ARBA" id="ARBA00010838"/>
    </source>
</evidence>
<evidence type="ECO:0000313" key="5">
    <source>
        <dbReference type="EMBL" id="MFB9052381.1"/>
    </source>
</evidence>
<proteinExistence type="inferred from homology"/>
<evidence type="ECO:0000256" key="3">
    <source>
        <dbReference type="ARBA" id="ARBA00023295"/>
    </source>
</evidence>
<protein>
    <submittedName>
        <fullName evidence="5">Glycoside hydrolase family 1 protein</fullName>
        <ecNumber evidence="5">3.2.1.-</ecNumber>
    </submittedName>
</protein>
<dbReference type="EC" id="3.2.1.-" evidence="5"/>
<dbReference type="PANTHER" id="PTHR10353:SF36">
    <property type="entry name" value="LP05116P"/>
    <property type="match status" value="1"/>
</dbReference>
<keyword evidence="6" id="KW-1185">Reference proteome</keyword>
<reference evidence="5 6" key="1">
    <citation type="submission" date="2024-09" db="EMBL/GenBank/DDBJ databases">
        <authorList>
            <person name="Sun Q."/>
            <person name="Mori K."/>
        </authorList>
    </citation>
    <scope>NUCLEOTIDE SEQUENCE [LARGE SCALE GENOMIC DNA]</scope>
    <source>
        <strain evidence="5 6">CECT 8286</strain>
    </source>
</reference>
<dbReference type="Pfam" id="PF00232">
    <property type="entry name" value="Glyco_hydro_1"/>
    <property type="match status" value="1"/>
</dbReference>